<proteinExistence type="predicted"/>
<evidence type="ECO:0000256" key="1">
    <source>
        <dbReference type="SAM" id="SignalP"/>
    </source>
</evidence>
<protein>
    <submittedName>
        <fullName evidence="2">Uncharacterized protein</fullName>
    </submittedName>
</protein>
<gene>
    <name evidence="2" type="ORF">THSYN_22040</name>
</gene>
<keyword evidence="1" id="KW-0732">Signal</keyword>
<feature type="signal peptide" evidence="1">
    <location>
        <begin position="1"/>
        <end position="23"/>
    </location>
</feature>
<sequence>MRLTTFLTAGALAALLAGPVAGAGDEFALLHSERIGDLRDGLPESALKGKIDCQPTRGPEELWGADGAWHQDWVYKDCGIVLGMASEKKGGRKSIESISVSAPSTLSTKQGIKIGSTEAEVRKAYQRDWNKDESGADDFVAGSLYGGLIFKFEGGKVTSIFLGASAE</sequence>
<dbReference type="EMBL" id="CP020370">
    <property type="protein sequence ID" value="AUB83356.1"/>
    <property type="molecule type" value="Genomic_DNA"/>
</dbReference>
<dbReference type="Proteomes" id="UP000232638">
    <property type="component" value="Chromosome"/>
</dbReference>
<feature type="chain" id="PRO_5014855983" evidence="1">
    <location>
        <begin position="24"/>
        <end position="167"/>
    </location>
</feature>
<accession>A0A2K8UCR3</accession>
<reference evidence="2 3" key="1">
    <citation type="submission" date="2017-03" db="EMBL/GenBank/DDBJ databases">
        <title>Complete genome sequence of Candidatus 'Thiodictyon syntrophicum' sp. nov. strain Cad16T, a photolithoautotroph purple sulfur bacterium isolated from an alpine meromictic lake.</title>
        <authorList>
            <person name="Luedin S.M."/>
            <person name="Pothier J.F."/>
            <person name="Danza F."/>
            <person name="Storelli N."/>
            <person name="Wittwer M."/>
            <person name="Tonolla M."/>
        </authorList>
    </citation>
    <scope>NUCLEOTIDE SEQUENCE [LARGE SCALE GENOMIC DNA]</scope>
    <source>
        <strain evidence="2 3">Cad16T</strain>
    </source>
</reference>
<dbReference type="AlphaFoldDB" id="A0A2K8UCR3"/>
<name>A0A2K8UCR3_9GAMM</name>
<dbReference type="RefSeq" id="WP_100921046.1">
    <property type="nucleotide sequence ID" value="NZ_CP020370.1"/>
</dbReference>
<organism evidence="2 3">
    <name type="scientific">Candidatus Thiodictyon syntrophicum</name>
    <dbReference type="NCBI Taxonomy" id="1166950"/>
    <lineage>
        <taxon>Bacteria</taxon>
        <taxon>Pseudomonadati</taxon>
        <taxon>Pseudomonadota</taxon>
        <taxon>Gammaproteobacteria</taxon>
        <taxon>Chromatiales</taxon>
        <taxon>Chromatiaceae</taxon>
        <taxon>Thiodictyon</taxon>
    </lineage>
</organism>
<evidence type="ECO:0000313" key="2">
    <source>
        <dbReference type="EMBL" id="AUB83356.1"/>
    </source>
</evidence>
<keyword evidence="3" id="KW-1185">Reference proteome</keyword>
<dbReference type="OrthoDB" id="9180037at2"/>
<dbReference type="KEGG" id="tsy:THSYN_22040"/>
<evidence type="ECO:0000313" key="3">
    <source>
        <dbReference type="Proteomes" id="UP000232638"/>
    </source>
</evidence>